<evidence type="ECO:0000313" key="4">
    <source>
        <dbReference type="Proteomes" id="UP000295832"/>
    </source>
</evidence>
<dbReference type="NCBIfam" id="TIGR00278">
    <property type="entry name" value="membrane protein insertion efficiency factor YidD"/>
    <property type="match status" value="1"/>
</dbReference>
<accession>A0A4R8GYV3</accession>
<keyword evidence="4" id="KW-1185">Reference proteome</keyword>
<evidence type="ECO:0000256" key="2">
    <source>
        <dbReference type="HAMAP-Rule" id="MF_00386"/>
    </source>
</evidence>
<evidence type="ECO:0000256" key="1">
    <source>
        <dbReference type="ARBA" id="ARBA00023136"/>
    </source>
</evidence>
<comment type="similarity">
    <text evidence="2">Belongs to the UPF0161 family.</text>
</comment>
<dbReference type="GO" id="GO:0005886">
    <property type="term" value="C:plasma membrane"/>
    <property type="evidence" value="ECO:0007669"/>
    <property type="project" value="UniProtKB-SubCell"/>
</dbReference>
<proteinExistence type="inferred from homology"/>
<dbReference type="HAMAP" id="MF_00386">
    <property type="entry name" value="UPF0161_YidD"/>
    <property type="match status" value="1"/>
</dbReference>
<keyword evidence="2" id="KW-1003">Cell membrane</keyword>
<dbReference type="RefSeq" id="WP_018249405.1">
    <property type="nucleotide sequence ID" value="NZ_SOEG01000010.1"/>
</dbReference>
<comment type="function">
    <text evidence="2">Could be involved in insertion of integral membrane proteins into the membrane.</text>
</comment>
<dbReference type="STRING" id="926561.GCA_000379025_02241"/>
<keyword evidence="1 2" id="KW-0472">Membrane</keyword>
<name>A0A4R8GYV3_9FIRM</name>
<sequence>MKFISKGLIYIIKFYQNYLSPLKSRSTCRFYPSCSTYTIQSLEKYGLLKGGFKAIKRILSCHPFHSGGYDPVD</sequence>
<dbReference type="PANTHER" id="PTHR33383:SF1">
    <property type="entry name" value="MEMBRANE PROTEIN INSERTION EFFICIENCY FACTOR-RELATED"/>
    <property type="match status" value="1"/>
</dbReference>
<dbReference type="Pfam" id="PF01809">
    <property type="entry name" value="YidD"/>
    <property type="match status" value="1"/>
</dbReference>
<dbReference type="EMBL" id="SOEG01000010">
    <property type="protein sequence ID" value="TDX51769.1"/>
    <property type="molecule type" value="Genomic_DNA"/>
</dbReference>
<dbReference type="AlphaFoldDB" id="A0A4R8GYV3"/>
<dbReference type="SMART" id="SM01234">
    <property type="entry name" value="Haemolytic"/>
    <property type="match status" value="1"/>
</dbReference>
<gene>
    <name evidence="3" type="ORF">C7959_11013</name>
</gene>
<reference evidence="3 4" key="1">
    <citation type="submission" date="2019-03" db="EMBL/GenBank/DDBJ databases">
        <title>Subsurface microbial communities from deep shales in Ohio and West Virginia, USA.</title>
        <authorList>
            <person name="Wrighton K."/>
        </authorList>
    </citation>
    <scope>NUCLEOTIDE SEQUENCE [LARGE SCALE GENOMIC DNA]</scope>
    <source>
        <strain evidence="3 4">MSL 6dP</strain>
    </source>
</reference>
<organism evidence="3 4">
    <name type="scientific">Orenia marismortui</name>
    <dbReference type="NCBI Taxonomy" id="46469"/>
    <lineage>
        <taxon>Bacteria</taxon>
        <taxon>Bacillati</taxon>
        <taxon>Bacillota</taxon>
        <taxon>Clostridia</taxon>
        <taxon>Halanaerobiales</taxon>
        <taxon>Halobacteroidaceae</taxon>
        <taxon>Orenia</taxon>
    </lineage>
</organism>
<protein>
    <recommendedName>
        <fullName evidence="2">Putative membrane protein insertion efficiency factor</fullName>
    </recommendedName>
</protein>
<comment type="caution">
    <text evidence="3">The sequence shown here is derived from an EMBL/GenBank/DDBJ whole genome shotgun (WGS) entry which is preliminary data.</text>
</comment>
<dbReference type="PANTHER" id="PTHR33383">
    <property type="entry name" value="MEMBRANE PROTEIN INSERTION EFFICIENCY FACTOR-RELATED"/>
    <property type="match status" value="1"/>
</dbReference>
<comment type="subcellular location">
    <subcellularLocation>
        <location evidence="2">Cell membrane</location>
        <topology evidence="2">Peripheral membrane protein</topology>
        <orientation evidence="2">Cytoplasmic side</orientation>
    </subcellularLocation>
</comment>
<evidence type="ECO:0000313" key="3">
    <source>
        <dbReference type="EMBL" id="TDX51769.1"/>
    </source>
</evidence>
<dbReference type="Proteomes" id="UP000295832">
    <property type="component" value="Unassembled WGS sequence"/>
</dbReference>
<dbReference type="InterPro" id="IPR002696">
    <property type="entry name" value="Membr_insert_effic_factor_YidD"/>
</dbReference>